<dbReference type="SUPFAM" id="SSF56281">
    <property type="entry name" value="Metallo-hydrolase/oxidoreductase"/>
    <property type="match status" value="1"/>
</dbReference>
<dbReference type="InterPro" id="IPR036866">
    <property type="entry name" value="RibonucZ/Hydroxyglut_hydro"/>
</dbReference>
<dbReference type="GO" id="GO:0004521">
    <property type="term" value="F:RNA endonuclease activity"/>
    <property type="evidence" value="ECO:0007669"/>
    <property type="project" value="TreeGrafter"/>
</dbReference>
<feature type="domain" description="Beta-Casp" evidence="3">
    <location>
        <begin position="252"/>
        <end position="377"/>
    </location>
</feature>
<evidence type="ECO:0000259" key="2">
    <source>
        <dbReference type="SMART" id="SM00849"/>
    </source>
</evidence>
<dbReference type="Pfam" id="PF07521">
    <property type="entry name" value="RMMBL"/>
    <property type="match status" value="1"/>
</dbReference>
<evidence type="ECO:0000313" key="4">
    <source>
        <dbReference type="EMBL" id="QDT55679.1"/>
    </source>
</evidence>
<keyword evidence="1 4" id="KW-0378">Hydrolase</keyword>
<dbReference type="KEGG" id="ccos:Pan44_37250"/>
<dbReference type="InterPro" id="IPR011108">
    <property type="entry name" value="RMMBL"/>
</dbReference>
<dbReference type="InterPro" id="IPR001279">
    <property type="entry name" value="Metallo-B-lactamas"/>
</dbReference>
<gene>
    <name evidence="4" type="ORF">Pan44_37250</name>
</gene>
<sequence length="465" mass="51899">MKITFLGAAGEVTGSQHLLETSERRILLDCGLFQGPRAPSRKKNEQFHCRPKDLDAVILSHAHTDHCGNLPGLYRAGFRGPVFCTSATADVAEVMLLDGAKIQAEDVRYLERKLRPGHPPIEPLYDEADVRGVCRLFERLSYSEWHELGPGFKLRFSDAGHILGSAITELHLRDKGETKRVTFTGDLGRRDMPLLKDPELLGGCDVLITESTYGNRVHPPADDLKAAIVRILKEAVALGGRVIVPAFSLGRTQQLVYFLNELFNAGTLPHLPILVDSPLSRRLTNVFRQHMDILDEPFKAIQATDADPFGFATLSYVATKEESVALNRREGAFMVISASGMCESGRIVHHLKNAVSDERNTVLLIGYQAPYTLGRQIADRRPYVRIFDREYPLRAHVEQLEGLSAHADLPDFKWWFEHMARDEGIGQAFLVHGEPESARSLAEVLKDYCNEPPIVPGFGESFEVE</sequence>
<dbReference type="OrthoDB" id="9803916at2"/>
<dbReference type="SMART" id="SM01027">
    <property type="entry name" value="Beta-Casp"/>
    <property type="match status" value="1"/>
</dbReference>
<dbReference type="EC" id="3.1.-.-" evidence="4"/>
<dbReference type="Proteomes" id="UP000315700">
    <property type="component" value="Chromosome"/>
</dbReference>
<dbReference type="RefSeq" id="WP_145031764.1">
    <property type="nucleotide sequence ID" value="NZ_CP036271.1"/>
</dbReference>
<evidence type="ECO:0000259" key="3">
    <source>
        <dbReference type="SMART" id="SM01027"/>
    </source>
</evidence>
<dbReference type="PANTHER" id="PTHR11203">
    <property type="entry name" value="CLEAVAGE AND POLYADENYLATION SPECIFICITY FACTOR FAMILY MEMBER"/>
    <property type="match status" value="1"/>
</dbReference>
<dbReference type="Gene3D" id="3.60.15.10">
    <property type="entry name" value="Ribonuclease Z/Hydroxyacylglutathione hydrolase-like"/>
    <property type="match status" value="1"/>
</dbReference>
<dbReference type="Pfam" id="PF00753">
    <property type="entry name" value="Lactamase_B"/>
    <property type="match status" value="1"/>
</dbReference>
<keyword evidence="5" id="KW-1185">Reference proteome</keyword>
<accession>A0A517SHT2</accession>
<feature type="domain" description="Metallo-beta-lactamase" evidence="2">
    <location>
        <begin position="13"/>
        <end position="247"/>
    </location>
</feature>
<evidence type="ECO:0000256" key="1">
    <source>
        <dbReference type="ARBA" id="ARBA00022801"/>
    </source>
</evidence>
<dbReference type="InParanoid" id="A0A517SHT2"/>
<dbReference type="CDD" id="cd16295">
    <property type="entry name" value="TTHA0252-CPSF-like_MBL-fold"/>
    <property type="match status" value="1"/>
</dbReference>
<reference evidence="4 5" key="1">
    <citation type="submission" date="2019-02" db="EMBL/GenBank/DDBJ databases">
        <title>Deep-cultivation of Planctomycetes and their phenomic and genomic characterization uncovers novel biology.</title>
        <authorList>
            <person name="Wiegand S."/>
            <person name="Jogler M."/>
            <person name="Boedeker C."/>
            <person name="Pinto D."/>
            <person name="Vollmers J."/>
            <person name="Rivas-Marin E."/>
            <person name="Kohn T."/>
            <person name="Peeters S.H."/>
            <person name="Heuer A."/>
            <person name="Rast P."/>
            <person name="Oberbeckmann S."/>
            <person name="Bunk B."/>
            <person name="Jeske O."/>
            <person name="Meyerdierks A."/>
            <person name="Storesund J.E."/>
            <person name="Kallscheuer N."/>
            <person name="Luecker S."/>
            <person name="Lage O.M."/>
            <person name="Pohl T."/>
            <person name="Merkel B.J."/>
            <person name="Hornburger P."/>
            <person name="Mueller R.-W."/>
            <person name="Bruemmer F."/>
            <person name="Labrenz M."/>
            <person name="Spormann A.M."/>
            <person name="Op den Camp H."/>
            <person name="Overmann J."/>
            <person name="Amann R."/>
            <person name="Jetten M.S.M."/>
            <person name="Mascher T."/>
            <person name="Medema M.H."/>
            <person name="Devos D.P."/>
            <person name="Kaster A.-K."/>
            <person name="Ovreas L."/>
            <person name="Rohde M."/>
            <person name="Galperin M.Y."/>
            <person name="Jogler C."/>
        </authorList>
    </citation>
    <scope>NUCLEOTIDE SEQUENCE [LARGE SCALE GENOMIC DNA]</scope>
    <source>
        <strain evidence="4 5">Pan44</strain>
    </source>
</reference>
<dbReference type="EMBL" id="CP036271">
    <property type="protein sequence ID" value="QDT55679.1"/>
    <property type="molecule type" value="Genomic_DNA"/>
</dbReference>
<dbReference type="Gene3D" id="3.40.50.10890">
    <property type="match status" value="1"/>
</dbReference>
<evidence type="ECO:0000313" key="5">
    <source>
        <dbReference type="Proteomes" id="UP000315700"/>
    </source>
</evidence>
<proteinExistence type="predicted"/>
<protein>
    <submittedName>
        <fullName evidence="4">Ribonuclease</fullName>
        <ecNumber evidence="4">3.1.-.-</ecNumber>
    </submittedName>
</protein>
<dbReference type="GO" id="GO:0016787">
    <property type="term" value="F:hydrolase activity"/>
    <property type="evidence" value="ECO:0007669"/>
    <property type="project" value="UniProtKB-KW"/>
</dbReference>
<organism evidence="4 5">
    <name type="scientific">Caulifigura coniformis</name>
    <dbReference type="NCBI Taxonomy" id="2527983"/>
    <lineage>
        <taxon>Bacteria</taxon>
        <taxon>Pseudomonadati</taxon>
        <taxon>Planctomycetota</taxon>
        <taxon>Planctomycetia</taxon>
        <taxon>Planctomycetales</taxon>
        <taxon>Planctomycetaceae</taxon>
        <taxon>Caulifigura</taxon>
    </lineage>
</organism>
<dbReference type="InterPro" id="IPR050698">
    <property type="entry name" value="MBL"/>
</dbReference>
<dbReference type="InterPro" id="IPR022712">
    <property type="entry name" value="Beta_Casp"/>
</dbReference>
<dbReference type="PANTHER" id="PTHR11203:SF37">
    <property type="entry name" value="INTEGRATOR COMPLEX SUBUNIT 11"/>
    <property type="match status" value="1"/>
</dbReference>
<name>A0A517SHT2_9PLAN</name>
<dbReference type="Pfam" id="PF10996">
    <property type="entry name" value="Beta-Casp"/>
    <property type="match status" value="1"/>
</dbReference>
<dbReference type="SMART" id="SM00849">
    <property type="entry name" value="Lactamase_B"/>
    <property type="match status" value="1"/>
</dbReference>
<dbReference type="AlphaFoldDB" id="A0A517SHT2"/>